<proteinExistence type="predicted"/>
<feature type="compositionally biased region" description="Acidic residues" evidence="1">
    <location>
        <begin position="328"/>
        <end position="345"/>
    </location>
</feature>
<protein>
    <submittedName>
        <fullName evidence="3">Uncharacterized protein</fullName>
    </submittedName>
</protein>
<evidence type="ECO:0000313" key="4">
    <source>
        <dbReference type="Proteomes" id="UP000183315"/>
    </source>
</evidence>
<reference evidence="4" key="1">
    <citation type="submission" date="2016-10" db="EMBL/GenBank/DDBJ databases">
        <authorList>
            <person name="Varghese N."/>
        </authorList>
    </citation>
    <scope>NUCLEOTIDE SEQUENCE [LARGE SCALE GENOMIC DNA]</scope>
    <source>
        <strain evidence="4">DSM 24868</strain>
    </source>
</reference>
<dbReference type="STRING" id="1043493.SAMN05421637_1234"/>
<dbReference type="EMBL" id="FNZI01000002">
    <property type="protein sequence ID" value="SEJ22789.1"/>
    <property type="molecule type" value="Genomic_DNA"/>
</dbReference>
<feature type="region of interest" description="Disordered" evidence="1">
    <location>
        <begin position="89"/>
        <end position="152"/>
    </location>
</feature>
<evidence type="ECO:0000313" key="3">
    <source>
        <dbReference type="EMBL" id="SEJ22789.1"/>
    </source>
</evidence>
<sequence length="345" mass="35677">MTLRTTALIAGALGLLLLIGGLIADAMRPAAFGTPSASLETPVLVIDPDMVAMAPGGTITIEGSGTITAYSGRVDDADEWAASRDVTTLTGVPTWEELSTETQTAPAPSTEPSAEPSASASASTSASESSSPSASAEASASPSASASPAAQQEIADIWRDSWSADAGTLELENDALPVGLAIVVESEDGSPLSSVTMRIDRVVNDGWVTPLKWWGAFLAAVGLVALIFVFIDHRGAGSKVETAVASRRQAPPATPGGRRERREALTAGEGIPVVASDDEEDSEQGAPEHEAPEQDSDEASEEPFEPTWEPVGTEAEPDSEPEVRVDGATEDDAPVGDDDEREDRA</sequence>
<accession>A0A1H6X157</accession>
<feature type="compositionally biased region" description="Low complexity" evidence="1">
    <location>
        <begin position="100"/>
        <end position="150"/>
    </location>
</feature>
<feature type="region of interest" description="Disordered" evidence="1">
    <location>
        <begin position="242"/>
        <end position="345"/>
    </location>
</feature>
<evidence type="ECO:0000256" key="1">
    <source>
        <dbReference type="SAM" id="MobiDB-lite"/>
    </source>
</evidence>
<organism evidence="3 4">
    <name type="scientific">Demequina mangrovi</name>
    <dbReference type="NCBI Taxonomy" id="1043493"/>
    <lineage>
        <taxon>Bacteria</taxon>
        <taxon>Bacillati</taxon>
        <taxon>Actinomycetota</taxon>
        <taxon>Actinomycetes</taxon>
        <taxon>Micrococcales</taxon>
        <taxon>Demequinaceae</taxon>
        <taxon>Demequina</taxon>
    </lineage>
</organism>
<dbReference type="AlphaFoldDB" id="A0A1H6X157"/>
<name>A0A1H6X157_9MICO</name>
<feature type="transmembrane region" description="Helical" evidence="2">
    <location>
        <begin position="213"/>
        <end position="231"/>
    </location>
</feature>
<dbReference type="RefSeq" id="WP_176564286.1">
    <property type="nucleotide sequence ID" value="NZ_BBLU01000005.1"/>
</dbReference>
<keyword evidence="2" id="KW-0472">Membrane</keyword>
<gene>
    <name evidence="3" type="ORF">SAMN05421637_1234</name>
</gene>
<keyword evidence="4" id="KW-1185">Reference proteome</keyword>
<dbReference type="Proteomes" id="UP000183315">
    <property type="component" value="Unassembled WGS sequence"/>
</dbReference>
<keyword evidence="2" id="KW-1133">Transmembrane helix</keyword>
<evidence type="ECO:0000256" key="2">
    <source>
        <dbReference type="SAM" id="Phobius"/>
    </source>
</evidence>
<keyword evidence="2" id="KW-0812">Transmembrane</keyword>
<feature type="compositionally biased region" description="Acidic residues" evidence="1">
    <location>
        <begin position="293"/>
        <end position="304"/>
    </location>
</feature>